<proteinExistence type="inferred from homology"/>
<dbReference type="Proteomes" id="UP000019805">
    <property type="component" value="Chromosome"/>
</dbReference>
<evidence type="ECO:0000256" key="9">
    <source>
        <dbReference type="ARBA" id="ARBA00022989"/>
    </source>
</evidence>
<keyword evidence="12 17" id="KW-0472">Membrane</keyword>
<evidence type="ECO:0000256" key="10">
    <source>
        <dbReference type="ARBA" id="ARBA00023053"/>
    </source>
</evidence>
<feature type="transmembrane region" description="Helical" evidence="17">
    <location>
        <begin position="451"/>
        <end position="475"/>
    </location>
</feature>
<sequence>MNRMTLRALGALTLAAGLASAAQAAGGDLGELQRQPTNWTAITMFGLFVLLTLWITKWAAGRTRSAADFYTAGGGITGFQNGLAIAGDYMSAASFLGISAAVMINGYDGLIYSIGFLVGWPILTFLMAERLRNLGKFTFADVAAYRFKQGPIRAFAASGTLVVVAFYLIAQMVGAGQLIKLLFGLEYWIAVVVVGVLMMVYVLFGGMTATTWVQIIKAALLLGGATFMALMVLAHYGFSPERLFAAAVEVKTLAALNAGKDAVQSGALGQSIMGPGNFIKDPISAISFGMALMFGTAGLPHILMRFFTVPDAREARKSVFWATSWIGYFYILTFIIGFGAIVLVSTNPQFLDTAGALIGGGNMAAVHLADAVGGNVFLGFMSAVAFATILAVVAGLTLSGTSAVSHDIYATLVKDGHATREQEMKVAKITTVVLGIVAVVLGIAFEKQNIAFMVSLAFAVAASANFPVLFMSVLWKGCTTRGAMIGGFAGLISAVGLTVVSPSVWEATLGNPAGSALFPYASPALFSMTIGFVSIWLFSVTDHSERARIDRAGFEAQTVRSETGIGAAAASAH</sequence>
<keyword evidence="7 17" id="KW-0812">Transmembrane</keyword>
<evidence type="ECO:0000256" key="14">
    <source>
        <dbReference type="ARBA" id="ARBA00031561"/>
    </source>
</evidence>
<evidence type="ECO:0000313" key="20">
    <source>
        <dbReference type="Proteomes" id="UP000019805"/>
    </source>
</evidence>
<evidence type="ECO:0000256" key="18">
    <source>
        <dbReference type="SAM" id="SignalP"/>
    </source>
</evidence>
<comment type="similarity">
    <text evidence="2 16">Belongs to the sodium:solute symporter (SSF) (TC 2.A.21) family.</text>
</comment>
<dbReference type="AlphaFoldDB" id="W8WUK7"/>
<dbReference type="GO" id="GO:0006847">
    <property type="term" value="P:plasma membrane acetate transport"/>
    <property type="evidence" value="ECO:0007669"/>
    <property type="project" value="TreeGrafter"/>
</dbReference>
<feature type="transmembrane region" description="Helical" evidence="17">
    <location>
        <begin position="154"/>
        <end position="175"/>
    </location>
</feature>
<evidence type="ECO:0000256" key="2">
    <source>
        <dbReference type="ARBA" id="ARBA00006434"/>
    </source>
</evidence>
<evidence type="ECO:0000256" key="15">
    <source>
        <dbReference type="ARBA" id="ARBA00032392"/>
    </source>
</evidence>
<feature type="chain" id="PRO_5004914262" description="Cation/acetate symporter ActP" evidence="18">
    <location>
        <begin position="25"/>
        <end position="573"/>
    </location>
</feature>
<feature type="transmembrane region" description="Helical" evidence="17">
    <location>
        <begin position="376"/>
        <end position="398"/>
    </location>
</feature>
<keyword evidence="4" id="KW-0813">Transport</keyword>
<dbReference type="GO" id="GO:0006814">
    <property type="term" value="P:sodium ion transport"/>
    <property type="evidence" value="ECO:0007669"/>
    <property type="project" value="UniProtKB-KW"/>
</dbReference>
<feature type="transmembrane region" description="Helical" evidence="17">
    <location>
        <begin position="517"/>
        <end position="538"/>
    </location>
</feature>
<evidence type="ECO:0000256" key="6">
    <source>
        <dbReference type="ARBA" id="ARBA00022519"/>
    </source>
</evidence>
<evidence type="ECO:0000256" key="3">
    <source>
        <dbReference type="ARBA" id="ARBA00018047"/>
    </source>
</evidence>
<dbReference type="NCBIfam" id="TIGR00813">
    <property type="entry name" value="sss"/>
    <property type="match status" value="1"/>
</dbReference>
<reference evidence="19 20" key="1">
    <citation type="journal article" date="2014" name="BMC Microbiol.">
        <title>The oxygen-independent metabolism of cyclic monoterpenes in Castellaniella defragrans 65Phen.</title>
        <authorList>
            <person name="Petasch J."/>
            <person name="Disch E.M."/>
            <person name="Markert S."/>
            <person name="Becher D."/>
            <person name="Schweder T."/>
            <person name="Huttel B."/>
            <person name="Reinhardt R."/>
            <person name="Harder J."/>
        </authorList>
    </citation>
    <scope>NUCLEOTIDE SEQUENCE [LARGE SCALE GENOMIC DNA]</scope>
    <source>
        <strain evidence="19">65Phen</strain>
    </source>
</reference>
<evidence type="ECO:0000256" key="13">
    <source>
        <dbReference type="ARBA" id="ARBA00023201"/>
    </source>
</evidence>
<dbReference type="NCBIfam" id="NF006903">
    <property type="entry name" value="PRK09395.1"/>
    <property type="match status" value="1"/>
</dbReference>
<dbReference type="GO" id="GO:0015293">
    <property type="term" value="F:symporter activity"/>
    <property type="evidence" value="ECO:0007669"/>
    <property type="project" value="UniProtKB-KW"/>
</dbReference>
<protein>
    <recommendedName>
        <fullName evidence="3">Cation/acetate symporter ActP</fullName>
    </recommendedName>
    <alternativeName>
        <fullName evidence="15">Acetate permease</fullName>
    </alternativeName>
    <alternativeName>
        <fullName evidence="14">Acetate transporter ActP</fullName>
    </alternativeName>
</protein>
<keyword evidence="8" id="KW-0769">Symport</keyword>
<feature type="transmembrane region" description="Helical" evidence="17">
    <location>
        <begin position="283"/>
        <end position="307"/>
    </location>
</feature>
<dbReference type="GO" id="GO:0005886">
    <property type="term" value="C:plasma membrane"/>
    <property type="evidence" value="ECO:0007669"/>
    <property type="project" value="UniProtKB-SubCell"/>
</dbReference>
<keyword evidence="18" id="KW-0732">Signal</keyword>
<evidence type="ECO:0000256" key="12">
    <source>
        <dbReference type="ARBA" id="ARBA00023136"/>
    </source>
</evidence>
<evidence type="ECO:0000256" key="11">
    <source>
        <dbReference type="ARBA" id="ARBA00023065"/>
    </source>
</evidence>
<feature type="transmembrane region" description="Helical" evidence="17">
    <location>
        <begin position="81"/>
        <end position="104"/>
    </location>
</feature>
<feature type="transmembrane region" description="Helical" evidence="17">
    <location>
        <begin position="40"/>
        <end position="60"/>
    </location>
</feature>
<evidence type="ECO:0000256" key="1">
    <source>
        <dbReference type="ARBA" id="ARBA00004429"/>
    </source>
</evidence>
<dbReference type="PATRIC" id="fig|1437824.5.peg.914"/>
<dbReference type="eggNOG" id="COG4147">
    <property type="taxonomic scope" value="Bacteria"/>
</dbReference>
<evidence type="ECO:0000256" key="17">
    <source>
        <dbReference type="SAM" id="Phobius"/>
    </source>
</evidence>
<comment type="subcellular location">
    <subcellularLocation>
        <location evidence="1">Cell inner membrane</location>
        <topology evidence="1">Multi-pass membrane protein</topology>
    </subcellularLocation>
</comment>
<keyword evidence="13" id="KW-0739">Sodium transport</keyword>
<feature type="transmembrane region" description="Helical" evidence="17">
    <location>
        <begin position="426"/>
        <end position="445"/>
    </location>
</feature>
<dbReference type="EMBL" id="HG916765">
    <property type="protein sequence ID" value="CDM23393.1"/>
    <property type="molecule type" value="Genomic_DNA"/>
</dbReference>
<dbReference type="RefSeq" id="WP_043680585.1">
    <property type="nucleotide sequence ID" value="NZ_HG916765.1"/>
</dbReference>
<dbReference type="STRING" id="1437824.BN940_04611"/>
<name>W8WUK7_CASD6</name>
<keyword evidence="11" id="KW-0406">Ion transport</keyword>
<dbReference type="FunFam" id="1.20.1730.10:FF:000001">
    <property type="entry name" value="Cation/acetate symporter ActP"/>
    <property type="match status" value="1"/>
</dbReference>
<dbReference type="InterPro" id="IPR018212">
    <property type="entry name" value="Na/solute_symporter_CS"/>
</dbReference>
<dbReference type="HOGENOM" id="CLU_018808_8_3_4"/>
<keyword evidence="20" id="KW-1185">Reference proteome</keyword>
<dbReference type="Pfam" id="PF00474">
    <property type="entry name" value="SSF"/>
    <property type="match status" value="1"/>
</dbReference>
<dbReference type="Gene3D" id="1.20.1730.10">
    <property type="entry name" value="Sodium/glucose cotransporter"/>
    <property type="match status" value="1"/>
</dbReference>
<evidence type="ECO:0000256" key="5">
    <source>
        <dbReference type="ARBA" id="ARBA00022475"/>
    </source>
</evidence>
<dbReference type="KEGG" id="cdn:BN940_04611"/>
<dbReference type="PANTHER" id="PTHR48086:SF6">
    <property type="entry name" value="CATION_ACETATE SYMPORTER ACTP"/>
    <property type="match status" value="1"/>
</dbReference>
<evidence type="ECO:0000256" key="7">
    <source>
        <dbReference type="ARBA" id="ARBA00022692"/>
    </source>
</evidence>
<gene>
    <name evidence="19" type="ORF">BN940_04611</name>
</gene>
<feature type="transmembrane region" description="Helical" evidence="17">
    <location>
        <begin position="110"/>
        <end position="128"/>
    </location>
</feature>
<dbReference type="PROSITE" id="PS50283">
    <property type="entry name" value="NA_SOLUT_SYMP_3"/>
    <property type="match status" value="1"/>
</dbReference>
<keyword evidence="5" id="KW-1003">Cell membrane</keyword>
<dbReference type="InterPro" id="IPR001734">
    <property type="entry name" value="Na/solute_symporter"/>
</dbReference>
<dbReference type="OrthoDB" id="9764416at2"/>
<feature type="transmembrane region" description="Helical" evidence="17">
    <location>
        <begin position="482"/>
        <end position="505"/>
    </location>
</feature>
<evidence type="ECO:0000256" key="16">
    <source>
        <dbReference type="RuleBase" id="RU362091"/>
    </source>
</evidence>
<keyword evidence="9 17" id="KW-1133">Transmembrane helix</keyword>
<feature type="transmembrane region" description="Helical" evidence="17">
    <location>
        <begin position="319"/>
        <end position="344"/>
    </location>
</feature>
<accession>W8WUK7</accession>
<organism evidence="19 20">
    <name type="scientific">Castellaniella defragrans (strain DSM 12143 / CCUG 39792 / 65Phen)</name>
    <name type="common">Alcaligenes defragrans</name>
    <dbReference type="NCBI Taxonomy" id="1437824"/>
    <lineage>
        <taxon>Bacteria</taxon>
        <taxon>Pseudomonadati</taxon>
        <taxon>Pseudomonadota</taxon>
        <taxon>Betaproteobacteria</taxon>
        <taxon>Burkholderiales</taxon>
        <taxon>Alcaligenaceae</taxon>
        <taxon>Castellaniella</taxon>
    </lineage>
</organism>
<dbReference type="PROSITE" id="PS00456">
    <property type="entry name" value="NA_SOLUT_SYMP_1"/>
    <property type="match status" value="1"/>
</dbReference>
<feature type="transmembrane region" description="Helical" evidence="17">
    <location>
        <begin position="218"/>
        <end position="238"/>
    </location>
</feature>
<dbReference type="PANTHER" id="PTHR48086">
    <property type="entry name" value="SODIUM/PROLINE SYMPORTER-RELATED"/>
    <property type="match status" value="1"/>
</dbReference>
<keyword evidence="10" id="KW-0915">Sodium</keyword>
<feature type="transmembrane region" description="Helical" evidence="17">
    <location>
        <begin position="187"/>
        <end position="206"/>
    </location>
</feature>
<keyword evidence="6" id="KW-0997">Cell inner membrane</keyword>
<evidence type="ECO:0000313" key="19">
    <source>
        <dbReference type="EMBL" id="CDM23393.1"/>
    </source>
</evidence>
<evidence type="ECO:0000256" key="4">
    <source>
        <dbReference type="ARBA" id="ARBA00022448"/>
    </source>
</evidence>
<dbReference type="CDD" id="cd11480">
    <property type="entry name" value="SLC5sbd_u4"/>
    <property type="match status" value="1"/>
</dbReference>
<dbReference type="InterPro" id="IPR038377">
    <property type="entry name" value="Na/Glc_symporter_sf"/>
</dbReference>
<feature type="signal peptide" evidence="18">
    <location>
        <begin position="1"/>
        <end position="24"/>
    </location>
</feature>
<dbReference type="InterPro" id="IPR050277">
    <property type="entry name" value="Sodium:Solute_Symporter"/>
</dbReference>
<dbReference type="GO" id="GO:0015123">
    <property type="term" value="F:acetate transmembrane transporter activity"/>
    <property type="evidence" value="ECO:0007669"/>
    <property type="project" value="TreeGrafter"/>
</dbReference>
<evidence type="ECO:0000256" key="8">
    <source>
        <dbReference type="ARBA" id="ARBA00022847"/>
    </source>
</evidence>